<protein>
    <recommendedName>
        <fullName evidence="1">Right handed beta helix domain-containing protein</fullName>
    </recommendedName>
</protein>
<dbReference type="PANTHER" id="PTHR11319:SF35">
    <property type="entry name" value="OUTER MEMBRANE PROTEIN PMPC-RELATED"/>
    <property type="match status" value="1"/>
</dbReference>
<feature type="non-terminal residue" evidence="2">
    <location>
        <position position="1"/>
    </location>
</feature>
<dbReference type="SUPFAM" id="SSF51126">
    <property type="entry name" value="Pectin lyase-like"/>
    <property type="match status" value="1"/>
</dbReference>
<organism evidence="2 3">
    <name type="scientific">Polarella glacialis</name>
    <name type="common">Dinoflagellate</name>
    <dbReference type="NCBI Taxonomy" id="89957"/>
    <lineage>
        <taxon>Eukaryota</taxon>
        <taxon>Sar</taxon>
        <taxon>Alveolata</taxon>
        <taxon>Dinophyceae</taxon>
        <taxon>Suessiales</taxon>
        <taxon>Suessiaceae</taxon>
        <taxon>Polarella</taxon>
    </lineage>
</organism>
<name>A0A813DWT6_POLGL</name>
<feature type="domain" description="Right handed beta helix" evidence="1">
    <location>
        <begin position="175"/>
        <end position="338"/>
    </location>
</feature>
<reference evidence="2" key="1">
    <citation type="submission" date="2021-02" db="EMBL/GenBank/DDBJ databases">
        <authorList>
            <person name="Dougan E. K."/>
            <person name="Rhodes N."/>
            <person name="Thang M."/>
            <person name="Chan C."/>
        </authorList>
    </citation>
    <scope>NUCLEOTIDE SEQUENCE</scope>
</reference>
<dbReference type="InterPro" id="IPR039448">
    <property type="entry name" value="Beta_helix"/>
</dbReference>
<comment type="caution">
    <text evidence="2">The sequence shown here is derived from an EMBL/GenBank/DDBJ whole genome shotgun (WGS) entry which is preliminary data.</text>
</comment>
<dbReference type="InterPro" id="IPR011050">
    <property type="entry name" value="Pectin_lyase_fold/virulence"/>
</dbReference>
<evidence type="ECO:0000313" key="3">
    <source>
        <dbReference type="Proteomes" id="UP000654075"/>
    </source>
</evidence>
<dbReference type="OrthoDB" id="162559at2759"/>
<gene>
    <name evidence="2" type="ORF">PGLA1383_LOCUS11760</name>
</gene>
<proteinExistence type="predicted"/>
<keyword evidence="3" id="KW-1185">Reference proteome</keyword>
<evidence type="ECO:0000259" key="1">
    <source>
        <dbReference type="Pfam" id="PF13229"/>
    </source>
</evidence>
<evidence type="ECO:0000313" key="2">
    <source>
        <dbReference type="EMBL" id="CAE8593148.1"/>
    </source>
</evidence>
<dbReference type="EMBL" id="CAJNNV010006141">
    <property type="protein sequence ID" value="CAE8593148.1"/>
    <property type="molecule type" value="Genomic_DNA"/>
</dbReference>
<dbReference type="Proteomes" id="UP000654075">
    <property type="component" value="Unassembled WGS sequence"/>
</dbReference>
<dbReference type="Pfam" id="PF13229">
    <property type="entry name" value="Beta_helix"/>
    <property type="match status" value="1"/>
</dbReference>
<dbReference type="AlphaFoldDB" id="A0A813DWT6"/>
<dbReference type="PANTHER" id="PTHR11319">
    <property type="entry name" value="G PROTEIN-COUPLED RECEPTOR-RELATED"/>
    <property type="match status" value="1"/>
</dbReference>
<accession>A0A813DWT6</accession>
<feature type="non-terminal residue" evidence="2">
    <location>
        <position position="691"/>
    </location>
</feature>
<sequence length="691" mass="71770">ALTIRGGAGTIVDLQNKGRFIKLDASAGATTIQALTILNGNCVDLGAGNRKGAGIMLVNSTAILINLTLSHMFCASIEVKYGDKGCEFCGGAFYMEDSSARLSNLLVTDCVANHGSGMGMWGNEASVVEDSVFERHVGTQWGGTVLTEGNVTAEFRRIRFSYGTSDAGGHLDDGGTSAPTFTDCIFEYGVGLQGSTYYSYGSTRTRFENCVFQHSYATKSAAVYINGDTLPAFINVTFYNNTARIEAGAVRSFTVGENGPLVFNRSRFIQNLGFASGPPNSVASTGKAGTVEVSGNAIFDSCVFEDNLGGLQGGAIVNSGAYGAGLPLVISNSVFKGNLKVPLVTISDTVFEGNYATNSGTVRLEGPHKVTISKSVFRANVAGLDGGGVSVSGQGNAAAELLVVDTEFALNYASGDGGAISCVEPFLKSSKLDLLRATFGNNSAAGVGGAVASSCTYPNFSHSVFLGNEATTTNGGALALGQVDCTAVGEPIFVEVQLLENDASQVGGAVFYLDPVATSCAIPTVQGDRSSWNSSAGGGWKWSNFATQVTGNKASAGNLQATMPVQLLVACSDVEDKTYSCRKKDGNLSVDGFPGVMVNLNVSMIDGIGQVFKDDTATIQLSMKGADFSLTGVKRYRFDAGYASADSAQLIVDGVYKGKVQGVACVSVQLPKSMYPNVAAVQVNVTMPDSD</sequence>